<evidence type="ECO:0000256" key="5">
    <source>
        <dbReference type="SAM" id="Coils"/>
    </source>
</evidence>
<evidence type="ECO:0000256" key="2">
    <source>
        <dbReference type="ARBA" id="ARBA00023125"/>
    </source>
</evidence>
<evidence type="ECO:0000313" key="7">
    <source>
        <dbReference type="EMBL" id="KAJ8598756.1"/>
    </source>
</evidence>
<dbReference type="GO" id="GO:0005634">
    <property type="term" value="C:nucleus"/>
    <property type="evidence" value="ECO:0007669"/>
    <property type="project" value="UniProtKB-SubCell"/>
</dbReference>
<keyword evidence="8" id="KW-1185">Reference proteome</keyword>
<dbReference type="PANTHER" id="PTHR10015:SF427">
    <property type="entry name" value="HEAT SHOCK FACTOR PROTEIN"/>
    <property type="match status" value="1"/>
</dbReference>
<proteinExistence type="inferred from homology"/>
<dbReference type="InterPro" id="IPR000232">
    <property type="entry name" value="HSF_DNA-bd"/>
</dbReference>
<keyword evidence="3" id="KW-0539">Nucleus</keyword>
<dbReference type="PANTHER" id="PTHR10015">
    <property type="entry name" value="HEAT SHOCK TRANSCRIPTION FACTOR"/>
    <property type="match status" value="1"/>
</dbReference>
<keyword evidence="2" id="KW-0238">DNA-binding</keyword>
<feature type="coiled-coil region" evidence="5">
    <location>
        <begin position="157"/>
        <end position="201"/>
    </location>
</feature>
<protein>
    <recommendedName>
        <fullName evidence="6">HSF-type DNA-binding domain-containing protein</fullName>
    </recommendedName>
</protein>
<dbReference type="GO" id="GO:0043565">
    <property type="term" value="F:sequence-specific DNA binding"/>
    <property type="evidence" value="ECO:0007669"/>
    <property type="project" value="InterPro"/>
</dbReference>
<dbReference type="InterPro" id="IPR036390">
    <property type="entry name" value="WH_DNA-bd_sf"/>
</dbReference>
<comment type="subcellular location">
    <subcellularLocation>
        <location evidence="1">Nucleus</location>
    </subcellularLocation>
</comment>
<evidence type="ECO:0000256" key="4">
    <source>
        <dbReference type="RuleBase" id="RU004020"/>
    </source>
</evidence>
<evidence type="ECO:0000313" key="8">
    <source>
        <dbReference type="Proteomes" id="UP001230188"/>
    </source>
</evidence>
<dbReference type="GO" id="GO:0003700">
    <property type="term" value="F:DNA-binding transcription factor activity"/>
    <property type="evidence" value="ECO:0007669"/>
    <property type="project" value="InterPro"/>
</dbReference>
<dbReference type="EMBL" id="JAQMWT010000654">
    <property type="protein sequence ID" value="KAJ8598756.1"/>
    <property type="molecule type" value="Genomic_DNA"/>
</dbReference>
<dbReference type="Pfam" id="PF00447">
    <property type="entry name" value="HSF_DNA-bind"/>
    <property type="match status" value="1"/>
</dbReference>
<gene>
    <name evidence="7" type="ORF">CTAYLR_010100</name>
</gene>
<comment type="caution">
    <text evidence="7">The sequence shown here is derived from an EMBL/GenBank/DDBJ whole genome shotgun (WGS) entry which is preliminary data.</text>
</comment>
<accession>A0AAD7XHN3</accession>
<evidence type="ECO:0000259" key="6">
    <source>
        <dbReference type="SMART" id="SM00415"/>
    </source>
</evidence>
<dbReference type="SMART" id="SM00415">
    <property type="entry name" value="HSF"/>
    <property type="match status" value="1"/>
</dbReference>
<sequence>MGEQHKRKRTMENDVPVFIRTLYALLGDCDASIGRWSEDGTQIVIVDPARFAAEICPKFFRHRNFNSFTRLLNMYQFHKVQGSSSDSKLVCFAHDHFVRGCEDRLSLIQRKSSTTNERDGQPRTGVEALVARDVWEKTNKEIDQMQKRLHTENSTVVSTWMRRVLELEREVKMLREKNDALRKLDAERASLYAQLQAQNDMIATLHGEISQRRDALQHQTGSLDPVALMHLAIQMRKQADPVGDLLQQMGLDASTLLAGINAAAAPVKTPINPPEHDETPSSSFDNVDPSMDLVDFFCGSPTTTKLVDDDALFNMMSHLQHTPAAPETSAAEPLAE</sequence>
<evidence type="ECO:0000256" key="1">
    <source>
        <dbReference type="ARBA" id="ARBA00004123"/>
    </source>
</evidence>
<evidence type="ECO:0000256" key="3">
    <source>
        <dbReference type="ARBA" id="ARBA00023242"/>
    </source>
</evidence>
<dbReference type="InterPro" id="IPR036388">
    <property type="entry name" value="WH-like_DNA-bd_sf"/>
</dbReference>
<feature type="domain" description="HSF-type DNA-binding" evidence="6">
    <location>
        <begin position="14"/>
        <end position="111"/>
    </location>
</feature>
<dbReference type="Proteomes" id="UP001230188">
    <property type="component" value="Unassembled WGS sequence"/>
</dbReference>
<dbReference type="Gene3D" id="1.10.10.10">
    <property type="entry name" value="Winged helix-like DNA-binding domain superfamily/Winged helix DNA-binding domain"/>
    <property type="match status" value="1"/>
</dbReference>
<dbReference type="AlphaFoldDB" id="A0AAD7XHN3"/>
<dbReference type="SUPFAM" id="SSF46785">
    <property type="entry name" value="Winged helix' DNA-binding domain"/>
    <property type="match status" value="1"/>
</dbReference>
<organism evidence="7 8">
    <name type="scientific">Chrysophaeum taylorii</name>
    <dbReference type="NCBI Taxonomy" id="2483200"/>
    <lineage>
        <taxon>Eukaryota</taxon>
        <taxon>Sar</taxon>
        <taxon>Stramenopiles</taxon>
        <taxon>Ochrophyta</taxon>
        <taxon>Pelagophyceae</taxon>
        <taxon>Pelagomonadales</taxon>
        <taxon>Pelagomonadaceae</taxon>
        <taxon>Chrysophaeum</taxon>
    </lineage>
</organism>
<reference evidence="7" key="1">
    <citation type="submission" date="2023-01" db="EMBL/GenBank/DDBJ databases">
        <title>Metagenome sequencing of chrysophaentin producing Chrysophaeum taylorii.</title>
        <authorList>
            <person name="Davison J."/>
            <person name="Bewley C."/>
        </authorList>
    </citation>
    <scope>NUCLEOTIDE SEQUENCE</scope>
    <source>
        <strain evidence="7">NIES-1699</strain>
    </source>
</reference>
<comment type="similarity">
    <text evidence="4">Belongs to the HSF family.</text>
</comment>
<keyword evidence="5" id="KW-0175">Coiled coil</keyword>
<name>A0AAD7XHN3_9STRA</name>